<gene>
    <name evidence="1" type="ORF">AAAU18_13955</name>
</gene>
<dbReference type="EMBL" id="JBBNGJ010000018">
    <property type="protein sequence ID" value="MEQ2594001.1"/>
    <property type="molecule type" value="Genomic_DNA"/>
</dbReference>
<name>A0ABV1IDF3_9FIRM</name>
<protein>
    <recommendedName>
        <fullName evidence="3">30S ribosomal protein S17</fullName>
    </recommendedName>
</protein>
<evidence type="ECO:0008006" key="3">
    <source>
        <dbReference type="Google" id="ProtNLM"/>
    </source>
</evidence>
<proteinExistence type="predicted"/>
<evidence type="ECO:0000313" key="2">
    <source>
        <dbReference type="Proteomes" id="UP001494672"/>
    </source>
</evidence>
<reference evidence="1 2" key="1">
    <citation type="submission" date="2024-04" db="EMBL/GenBank/DDBJ databases">
        <title>Human intestinal bacterial collection.</title>
        <authorList>
            <person name="Pauvert C."/>
            <person name="Hitch T.C.A."/>
            <person name="Clavel T."/>
        </authorList>
    </citation>
    <scope>NUCLEOTIDE SEQUENCE [LARGE SCALE GENOMIC DNA]</scope>
    <source>
        <strain evidence="1 2">CLA-AA-H181</strain>
    </source>
</reference>
<dbReference type="Proteomes" id="UP001494672">
    <property type="component" value="Unassembled WGS sequence"/>
</dbReference>
<keyword evidence="2" id="KW-1185">Reference proteome</keyword>
<accession>A0ABV1IDF3</accession>
<sequence length="206" mass="24517">MRTVKIDVPHPSSEQVEHYIRAWDELENYHLQEDALDKLFFTLCPENADMSDILLKVAALNDFYSTNIFSVYPVAKHILSLNIDDRLKNGDVALVSDIQKVTINGVKRNFYSFATKYCSHHRPLDFPIYDSYVEKVLRYFRDRDKFASFKTPDLKDYAKFKRTLIDFRSFYGLDQYNMKEIDKYIWQLGKEYFPKSYGKKKVQEEQ</sequence>
<evidence type="ECO:0000313" key="1">
    <source>
        <dbReference type="EMBL" id="MEQ2594001.1"/>
    </source>
</evidence>
<comment type="caution">
    <text evidence="1">The sequence shown here is derived from an EMBL/GenBank/DDBJ whole genome shotgun (WGS) entry which is preliminary data.</text>
</comment>
<organism evidence="1 2">
    <name type="scientific">Coprococcus aceti</name>
    <dbReference type="NCBI Taxonomy" id="2981786"/>
    <lineage>
        <taxon>Bacteria</taxon>
        <taxon>Bacillati</taxon>
        <taxon>Bacillota</taxon>
        <taxon>Clostridia</taxon>
        <taxon>Lachnospirales</taxon>
        <taxon>Lachnospiraceae</taxon>
        <taxon>Coprococcus</taxon>
    </lineage>
</organism>
<dbReference type="RefSeq" id="WP_349093518.1">
    <property type="nucleotide sequence ID" value="NZ_JBBNGJ010000018.1"/>
</dbReference>